<protein>
    <submittedName>
        <fullName evidence="2">Uncharacterized protein</fullName>
    </submittedName>
</protein>
<evidence type="ECO:0000256" key="1">
    <source>
        <dbReference type="SAM" id="Phobius"/>
    </source>
</evidence>
<keyword evidence="1" id="KW-1133">Transmembrane helix</keyword>
<dbReference type="AlphaFoldDB" id="A0A8H7C882"/>
<feature type="transmembrane region" description="Helical" evidence="1">
    <location>
        <begin position="90"/>
        <end position="109"/>
    </location>
</feature>
<dbReference type="EMBL" id="JABXXO010000011">
    <property type="protein sequence ID" value="KAF7764033.1"/>
    <property type="molecule type" value="Genomic_DNA"/>
</dbReference>
<name>A0A8H7C882_AGABI</name>
<keyword evidence="1" id="KW-0472">Membrane</keyword>
<reference evidence="2 3" key="1">
    <citation type="journal article" name="Sci. Rep.">
        <title>Telomere-to-telomere assembled and centromere annotated genomes of the two main subspecies of the button mushroom Agaricus bisporus reveal especially polymorphic chromosome ends.</title>
        <authorList>
            <person name="Sonnenberg A.S.M."/>
            <person name="Sedaghat-Telgerd N."/>
            <person name="Lavrijssen B."/>
            <person name="Ohm R.A."/>
            <person name="Hendrickx P.M."/>
            <person name="Scholtmeijer K."/>
            <person name="Baars J.J.P."/>
            <person name="van Peer A."/>
        </authorList>
    </citation>
    <scope>NUCLEOTIDE SEQUENCE [LARGE SCALE GENOMIC DNA]</scope>
    <source>
        <strain evidence="2 3">H119_p4</strain>
    </source>
</reference>
<accession>A0A8H7C882</accession>
<comment type="caution">
    <text evidence="2">The sequence shown here is derived from an EMBL/GenBank/DDBJ whole genome shotgun (WGS) entry which is preliminary data.</text>
</comment>
<sequence>MHLEYGCSQYSPKLVQINPNAVVIKPVTMAICPWNTTMFGINAAQNILATSMLVWRIWRTGKEVDSCINYPKDSGLNAYRPRYARNAMRSIAESGLIYTTTVFVTFLVSASGSNAVYIAGDMVVLFVADALDSFSTSRNPESKAQDSVLLGLQQPVVLGMTFNTMSHHLDLRCSCILHYINL</sequence>
<proteinExistence type="predicted"/>
<gene>
    <name evidence="2" type="ORF">Agabi119p4_8570</name>
</gene>
<dbReference type="Proteomes" id="UP000629468">
    <property type="component" value="Unassembled WGS sequence"/>
</dbReference>
<evidence type="ECO:0000313" key="3">
    <source>
        <dbReference type="Proteomes" id="UP000629468"/>
    </source>
</evidence>
<organism evidence="2 3">
    <name type="scientific">Agaricus bisporus var. burnettii</name>
    <dbReference type="NCBI Taxonomy" id="192524"/>
    <lineage>
        <taxon>Eukaryota</taxon>
        <taxon>Fungi</taxon>
        <taxon>Dikarya</taxon>
        <taxon>Basidiomycota</taxon>
        <taxon>Agaricomycotina</taxon>
        <taxon>Agaricomycetes</taxon>
        <taxon>Agaricomycetidae</taxon>
        <taxon>Agaricales</taxon>
        <taxon>Agaricineae</taxon>
        <taxon>Agaricaceae</taxon>
        <taxon>Agaricus</taxon>
    </lineage>
</organism>
<keyword evidence="1" id="KW-0812">Transmembrane</keyword>
<evidence type="ECO:0000313" key="2">
    <source>
        <dbReference type="EMBL" id="KAF7764033.1"/>
    </source>
</evidence>